<gene>
    <name evidence="3" type="ORF">SAMN05216463_11844</name>
</gene>
<dbReference type="PROSITE" id="PS51257">
    <property type="entry name" value="PROKAR_LIPOPROTEIN"/>
    <property type="match status" value="1"/>
</dbReference>
<dbReference type="PROSITE" id="PS50005">
    <property type="entry name" value="TPR"/>
    <property type="match status" value="2"/>
</dbReference>
<feature type="region of interest" description="Disordered" evidence="2">
    <location>
        <begin position="925"/>
        <end position="952"/>
    </location>
</feature>
<feature type="compositionally biased region" description="Low complexity" evidence="2">
    <location>
        <begin position="436"/>
        <end position="449"/>
    </location>
</feature>
<dbReference type="EMBL" id="FRBD01000018">
    <property type="protein sequence ID" value="SHK98234.1"/>
    <property type="molecule type" value="Genomic_DNA"/>
</dbReference>
<dbReference type="SMART" id="SM00028">
    <property type="entry name" value="TPR"/>
    <property type="match status" value="4"/>
</dbReference>
<sequence length="952" mass="109951">MIFKAKNILMIVAIAGAIVSCSTQKNTPSSRFWHAFNARYNTYYNGQMAFIDGNLEKEKGNKDNYTELIPLYTVGNKQSRDIGKSHYQRTIEKMEKAIQRHSIKEKGREQNPFLWKAWLMMGKAQFQMGQFEEAAATFSYMAKLYQGEPLMSGLARAWLAKCYTELGWRYDAEDVIRNMSRDSMDFRAVKDWDYTYANYYIREADYQKAIPYLKKTIKHERRKVQRAREWFLLGQIENQLGHQQEAYDAFKHVIRCSPPYELEFNARIAQTEVLAKNNGRQMISKLKRMAADDNNAEYLDQVYYAIGNIYLAQGDTLEAINAYEKGNKKATRNGIEKGVLLLTLGNIYWEREQFSDAKRCYGEAIGLLDKERKDYEQLSQRSKILDELVPYTEGIHLQDSLLALAQMPEAERNQTIDRVIDALKKKEKEERDAQQESEANAQQARNQANMPTAMRPSTPQVPTAKNGDAGTWYFYNPTAVSQGKTTFQREWGKRENIDNWRRSNQTVIRMPGAEEDTNDSIASDQLAMGDSIANDSIAAEPVDSAVFDPHKREYYLAQIPFTDEQQAASHDIIKDGLLHAGIILKDKMERLALSERYLCRLTNDYPDYEHNDEAWYHLWLLYSRQGLTAKAVECLAHMQENYAESEWTILISDPLYAENARFGEQIEDSLYGATYDAFKANQYEMVKQNAELSATRFPQGANRDKFLFINGLNLLNEGDGDGCMEQLQQVVEKYPESEVSKLAGMIIKGVQDGRRLHGGKFDIGDVWTRRDVELSGDSTVIDTLSIERDDHYLFMLVYNPDSVNQNQMLFELARYNFTNFLVRNFEIQIDQDHELNRMMVSGFQSYDEALQYARMLYDNETLRAHIAGTMRLIISEKNLPSLGTRLSYDDYQLFYERELAPMKVSNENLLINPETIDAPDIEDIAPAKPAEPQTPATTKKQQKQFDFDDDFW</sequence>
<protein>
    <submittedName>
        <fullName evidence="3">Tetratricopeptide repeat-containing protein</fullName>
    </submittedName>
</protein>
<reference evidence="3 4" key="1">
    <citation type="submission" date="2016-11" db="EMBL/GenBank/DDBJ databases">
        <authorList>
            <person name="Jaros S."/>
            <person name="Januszkiewicz K."/>
            <person name="Wedrychowicz H."/>
        </authorList>
    </citation>
    <scope>NUCLEOTIDE SEQUENCE [LARGE SCALE GENOMIC DNA]</scope>
    <source>
        <strain evidence="3 4">KHT3</strain>
    </source>
</reference>
<dbReference type="Gene3D" id="1.25.40.10">
    <property type="entry name" value="Tetratricopeptide repeat domain"/>
    <property type="match status" value="4"/>
</dbReference>
<evidence type="ECO:0000313" key="4">
    <source>
        <dbReference type="Proteomes" id="UP000184130"/>
    </source>
</evidence>
<dbReference type="Pfam" id="PF13181">
    <property type="entry name" value="TPR_8"/>
    <property type="match status" value="1"/>
</dbReference>
<dbReference type="SUPFAM" id="SSF48452">
    <property type="entry name" value="TPR-like"/>
    <property type="match status" value="2"/>
</dbReference>
<evidence type="ECO:0000313" key="3">
    <source>
        <dbReference type="EMBL" id="SHK98234.1"/>
    </source>
</evidence>
<dbReference type="RefSeq" id="WP_139261591.1">
    <property type="nucleotide sequence ID" value="NZ_FRBD01000018.1"/>
</dbReference>
<dbReference type="InterPro" id="IPR011990">
    <property type="entry name" value="TPR-like_helical_dom_sf"/>
</dbReference>
<organism evidence="3 4">
    <name type="scientific">Xylanibacter ruminicola</name>
    <name type="common">Prevotella ruminicola</name>
    <dbReference type="NCBI Taxonomy" id="839"/>
    <lineage>
        <taxon>Bacteria</taxon>
        <taxon>Pseudomonadati</taxon>
        <taxon>Bacteroidota</taxon>
        <taxon>Bacteroidia</taxon>
        <taxon>Bacteroidales</taxon>
        <taxon>Prevotellaceae</taxon>
        <taxon>Xylanibacter</taxon>
    </lineage>
</organism>
<feature type="repeat" description="TPR" evidence="1">
    <location>
        <begin position="300"/>
        <end position="333"/>
    </location>
</feature>
<dbReference type="AlphaFoldDB" id="A0A1M6WX32"/>
<dbReference type="OrthoDB" id="1522549at2"/>
<proteinExistence type="predicted"/>
<evidence type="ECO:0000256" key="2">
    <source>
        <dbReference type="SAM" id="MobiDB-lite"/>
    </source>
</evidence>
<evidence type="ECO:0000256" key="1">
    <source>
        <dbReference type="PROSITE-ProRule" id="PRU00339"/>
    </source>
</evidence>
<dbReference type="InterPro" id="IPR019734">
    <property type="entry name" value="TPR_rpt"/>
</dbReference>
<keyword evidence="1" id="KW-0802">TPR repeat</keyword>
<feature type="repeat" description="TPR" evidence="1">
    <location>
        <begin position="227"/>
        <end position="260"/>
    </location>
</feature>
<dbReference type="Pfam" id="PF13174">
    <property type="entry name" value="TPR_6"/>
    <property type="match status" value="1"/>
</dbReference>
<dbReference type="Proteomes" id="UP000184130">
    <property type="component" value="Unassembled WGS sequence"/>
</dbReference>
<name>A0A1M6WX32_XYLRU</name>
<feature type="region of interest" description="Disordered" evidence="2">
    <location>
        <begin position="426"/>
        <end position="468"/>
    </location>
</feature>
<accession>A0A1M6WX32</accession>